<evidence type="ECO:0000256" key="3">
    <source>
        <dbReference type="ARBA" id="ARBA00022679"/>
    </source>
</evidence>
<name>A0A6C0K4M0_9ZZZZ</name>
<sequence>MKFIYTSILPLAFTAQQTMWSPSSWKAFPSQQIPLYPDPVGLETVKTEIRKMPPLVFAGEIRRLKSELVEAGKGNAFVLQAGPCAETFAQQDVHELKRLLTLMIQASLIMSFGLEKKVIRIGRIAGQYAKPRSEDFESDGTTLTYRGDIVHDYETRSIDPERLRRAYYASATVLNALRGFAGSGELDLEEIRSWMLPVEPSGEPYPQLNDFVETLDKTMRFVKNSGGTPTRREEPEFYTSHEALLLHYEEPLTRCEQKTGLIYNCGAHTVWLGERTRDSPAHLEYLRGIENPIGIKVGATTNPQALVDLCRLLNPLQEEGKIMIISRMGSDHIMRALPPIVEALKRERIPFVLMSDPCHANTQKVNGVKTRFISSILQEIRSFFEVCERMGVPAGGIHLEISGSETLTECVGQNVSEEDLKGENYSTLVDPRLNNLQTLDVAFFVASLLHHHKNIASTDGRLRKT</sequence>
<dbReference type="PANTHER" id="PTHR21337:SF0">
    <property type="entry name" value="PHOSPHO-2-DEHYDRO-3-DEOXYHEPTONATE ALDOLASE"/>
    <property type="match status" value="1"/>
</dbReference>
<evidence type="ECO:0000256" key="2">
    <source>
        <dbReference type="ARBA" id="ARBA00012694"/>
    </source>
</evidence>
<dbReference type="EMBL" id="MN740789">
    <property type="protein sequence ID" value="QHU11750.1"/>
    <property type="molecule type" value="Genomic_DNA"/>
</dbReference>
<evidence type="ECO:0000313" key="4">
    <source>
        <dbReference type="EMBL" id="QHU11750.1"/>
    </source>
</evidence>
<organism evidence="4">
    <name type="scientific">viral metagenome</name>
    <dbReference type="NCBI Taxonomy" id="1070528"/>
    <lineage>
        <taxon>unclassified sequences</taxon>
        <taxon>metagenomes</taxon>
        <taxon>organismal metagenomes</taxon>
    </lineage>
</organism>
<reference evidence="4" key="1">
    <citation type="journal article" date="2020" name="Nature">
        <title>Giant virus diversity and host interactions through global metagenomics.</title>
        <authorList>
            <person name="Schulz F."/>
            <person name="Roux S."/>
            <person name="Paez-Espino D."/>
            <person name="Jungbluth S."/>
            <person name="Walsh D.A."/>
            <person name="Denef V.J."/>
            <person name="McMahon K.D."/>
            <person name="Konstantinidis K.T."/>
            <person name="Eloe-Fadrosh E.A."/>
            <person name="Kyrpides N.C."/>
            <person name="Woyke T."/>
        </authorList>
    </citation>
    <scope>NUCLEOTIDE SEQUENCE</scope>
    <source>
        <strain evidence="4">GVMAG-S-1101169-75</strain>
    </source>
</reference>
<dbReference type="InterPro" id="IPR002480">
    <property type="entry name" value="DAHP_synth_2"/>
</dbReference>
<comment type="similarity">
    <text evidence="1">Belongs to the class-II DAHP synthase family.</text>
</comment>
<dbReference type="InterPro" id="IPR013785">
    <property type="entry name" value="Aldolase_TIM"/>
</dbReference>
<dbReference type="AlphaFoldDB" id="A0A6C0K4M0"/>
<protein>
    <recommendedName>
        <fullName evidence="2">3-deoxy-7-phosphoheptulonate synthase</fullName>
        <ecNumber evidence="2">2.5.1.54</ecNumber>
    </recommendedName>
</protein>
<dbReference type="EC" id="2.5.1.54" evidence="2"/>
<dbReference type="Pfam" id="PF01474">
    <property type="entry name" value="DAHP_synth_2"/>
    <property type="match status" value="1"/>
</dbReference>
<dbReference type="Gene3D" id="3.20.20.70">
    <property type="entry name" value="Aldolase class I"/>
    <property type="match status" value="1"/>
</dbReference>
<proteinExistence type="inferred from homology"/>
<accession>A0A6C0K4M0</accession>
<dbReference type="GO" id="GO:0009073">
    <property type="term" value="P:aromatic amino acid family biosynthetic process"/>
    <property type="evidence" value="ECO:0007669"/>
    <property type="project" value="InterPro"/>
</dbReference>
<dbReference type="SUPFAM" id="SSF51569">
    <property type="entry name" value="Aldolase"/>
    <property type="match status" value="1"/>
</dbReference>
<keyword evidence="3" id="KW-0808">Transferase</keyword>
<dbReference type="GO" id="GO:0003849">
    <property type="term" value="F:3-deoxy-7-phosphoheptulonate synthase activity"/>
    <property type="evidence" value="ECO:0007669"/>
    <property type="project" value="UniProtKB-EC"/>
</dbReference>
<dbReference type="PANTHER" id="PTHR21337">
    <property type="entry name" value="PHOSPHO-2-DEHYDRO-3-DEOXYHEPTONATE ALDOLASE 1, 2"/>
    <property type="match status" value="1"/>
</dbReference>
<evidence type="ECO:0000256" key="1">
    <source>
        <dbReference type="ARBA" id="ARBA00008911"/>
    </source>
</evidence>